<evidence type="ECO:0000313" key="2">
    <source>
        <dbReference type="Proteomes" id="UP000694557"/>
    </source>
</evidence>
<protein>
    <submittedName>
        <fullName evidence="1">Uncharacterized protein</fullName>
    </submittedName>
</protein>
<evidence type="ECO:0000313" key="1">
    <source>
        <dbReference type="Ensembl" id="ENSOKIP00005077773.1"/>
    </source>
</evidence>
<dbReference type="Proteomes" id="UP000694557">
    <property type="component" value="Unassembled WGS sequence"/>
</dbReference>
<reference evidence="1" key="2">
    <citation type="submission" date="2025-09" db="UniProtKB">
        <authorList>
            <consortium name="Ensembl"/>
        </authorList>
    </citation>
    <scope>IDENTIFICATION</scope>
</reference>
<accession>A0A8C7IVP3</accession>
<dbReference type="AlphaFoldDB" id="A0A8C7IVP3"/>
<reference evidence="1" key="1">
    <citation type="submission" date="2025-08" db="UniProtKB">
        <authorList>
            <consortium name="Ensembl"/>
        </authorList>
    </citation>
    <scope>IDENTIFICATION</scope>
</reference>
<name>A0A8C7IVP3_ONCKI</name>
<dbReference type="Ensembl" id="ENSOKIT00005082913.1">
    <property type="protein sequence ID" value="ENSOKIP00005077773.1"/>
    <property type="gene ID" value="ENSOKIG00005033677.1"/>
</dbReference>
<keyword evidence="2" id="KW-1185">Reference proteome</keyword>
<proteinExistence type="predicted"/>
<sequence length="73" mass="8156">PCVCMCVCFHPNLYKANRDYMGGFISVCINSQCGGSETMHLSHSYIRLPLKGIAYHTRFSPNLKSWDTTLGLA</sequence>
<organism evidence="1 2">
    <name type="scientific">Oncorhynchus kisutch</name>
    <name type="common">Coho salmon</name>
    <name type="synonym">Salmo kisutch</name>
    <dbReference type="NCBI Taxonomy" id="8019"/>
    <lineage>
        <taxon>Eukaryota</taxon>
        <taxon>Metazoa</taxon>
        <taxon>Chordata</taxon>
        <taxon>Craniata</taxon>
        <taxon>Vertebrata</taxon>
        <taxon>Euteleostomi</taxon>
        <taxon>Actinopterygii</taxon>
        <taxon>Neopterygii</taxon>
        <taxon>Teleostei</taxon>
        <taxon>Protacanthopterygii</taxon>
        <taxon>Salmoniformes</taxon>
        <taxon>Salmonidae</taxon>
        <taxon>Salmoninae</taxon>
        <taxon>Oncorhynchus</taxon>
    </lineage>
</organism>